<gene>
    <name evidence="6" type="ORF">F9278_05015</name>
</gene>
<dbReference type="Gene3D" id="3.40.190.10">
    <property type="entry name" value="Periplasmic binding protein-like II"/>
    <property type="match status" value="2"/>
</dbReference>
<feature type="chain" id="PRO_5038708920" evidence="4">
    <location>
        <begin position="23"/>
        <end position="340"/>
    </location>
</feature>
<keyword evidence="7" id="KW-1185">Reference proteome</keyword>
<evidence type="ECO:0000313" key="6">
    <source>
        <dbReference type="EMBL" id="QFQ95651.1"/>
    </source>
</evidence>
<dbReference type="PROSITE" id="PS51257">
    <property type="entry name" value="PROKAR_LIPOPROTEIN"/>
    <property type="match status" value="1"/>
</dbReference>
<keyword evidence="3 4" id="KW-0732">Signal</keyword>
<feature type="domain" description="SsuA/THI5-like" evidence="5">
    <location>
        <begin position="78"/>
        <end position="272"/>
    </location>
</feature>
<protein>
    <submittedName>
        <fullName evidence="6">PhnD/SsuA/transferrin family substrate-binding protein</fullName>
    </submittedName>
</protein>
<sequence>MGKTKIATVLALVAAVSGVLSACGGEPARAAGDCRNFKIAVADDDVRRTALWAISHDQIDTSKFPGLKVSYLTIPALIQAVGTDQYDVIESSLIGVPLARSKGIDLRILAVSSGRASHNKPTPSAPGIYVPKGSDINSVKDLAGKKIGVTSFGSTTTLNNQIVLHENYGFNAELQGGDMKWVELDPAQLTTALDRGRVDAAAVTSFPAYVLGTDGKHRRVMDTDAEWRKATGGHNIVGGAYVALADQVDANETCYQAFQAMLTKSIDYAKANLEKIAVDVAEQTGLPKGFILTQWGEGTVYDYLGNLDGRAVADAQSFLDKAAQTGDIPKPFEIQDVVVR</sequence>
<proteinExistence type="inferred from homology"/>
<name>A0A5P8JXQ4_9ACTN</name>
<evidence type="ECO:0000259" key="5">
    <source>
        <dbReference type="Pfam" id="PF09084"/>
    </source>
</evidence>
<feature type="signal peptide" evidence="4">
    <location>
        <begin position="1"/>
        <end position="22"/>
    </location>
</feature>
<evidence type="ECO:0000256" key="3">
    <source>
        <dbReference type="ARBA" id="ARBA00022729"/>
    </source>
</evidence>
<organism evidence="6 7">
    <name type="scientific">Streptomyces phaeolivaceus</name>
    <dbReference type="NCBI Taxonomy" id="2653200"/>
    <lineage>
        <taxon>Bacteria</taxon>
        <taxon>Bacillati</taxon>
        <taxon>Actinomycetota</taxon>
        <taxon>Actinomycetes</taxon>
        <taxon>Kitasatosporales</taxon>
        <taxon>Streptomycetaceae</taxon>
        <taxon>Streptomyces</taxon>
    </lineage>
</organism>
<dbReference type="AlphaFoldDB" id="A0A5P8JXQ4"/>
<comment type="subcellular location">
    <subcellularLocation>
        <location evidence="1">Periplasm</location>
    </subcellularLocation>
</comment>
<dbReference type="EMBL" id="CP045096">
    <property type="protein sequence ID" value="QFQ95651.1"/>
    <property type="molecule type" value="Genomic_DNA"/>
</dbReference>
<dbReference type="Proteomes" id="UP000327294">
    <property type="component" value="Chromosome"/>
</dbReference>
<evidence type="ECO:0000256" key="1">
    <source>
        <dbReference type="ARBA" id="ARBA00004418"/>
    </source>
</evidence>
<evidence type="ECO:0000256" key="2">
    <source>
        <dbReference type="ARBA" id="ARBA00010742"/>
    </source>
</evidence>
<dbReference type="RefSeq" id="WP_152167183.1">
    <property type="nucleotide sequence ID" value="NZ_CP045096.1"/>
</dbReference>
<reference evidence="6 7" key="1">
    <citation type="submission" date="2019-10" db="EMBL/GenBank/DDBJ databases">
        <title>Streptomyces sp. strain GY16 isolated from leaves of Broussonetia papyrifera.</title>
        <authorList>
            <person name="Mo P."/>
        </authorList>
    </citation>
    <scope>NUCLEOTIDE SEQUENCE [LARGE SCALE GENOMIC DNA]</scope>
    <source>
        <strain evidence="6 7">GY16</strain>
    </source>
</reference>
<dbReference type="KEGG" id="sphv:F9278_05015"/>
<dbReference type="GO" id="GO:0042597">
    <property type="term" value="C:periplasmic space"/>
    <property type="evidence" value="ECO:0007669"/>
    <property type="project" value="UniProtKB-SubCell"/>
</dbReference>
<accession>A0A5P8JXQ4</accession>
<dbReference type="SUPFAM" id="SSF53850">
    <property type="entry name" value="Periplasmic binding protein-like II"/>
    <property type="match status" value="1"/>
</dbReference>
<evidence type="ECO:0000313" key="7">
    <source>
        <dbReference type="Proteomes" id="UP000327294"/>
    </source>
</evidence>
<dbReference type="Pfam" id="PF09084">
    <property type="entry name" value="NMT1"/>
    <property type="match status" value="1"/>
</dbReference>
<dbReference type="PANTHER" id="PTHR30024">
    <property type="entry name" value="ALIPHATIC SULFONATES-BINDING PROTEIN-RELATED"/>
    <property type="match status" value="1"/>
</dbReference>
<comment type="similarity">
    <text evidence="2">Belongs to the bacterial solute-binding protein SsuA/TauA family.</text>
</comment>
<dbReference type="PANTHER" id="PTHR30024:SF47">
    <property type="entry name" value="TAURINE-BINDING PERIPLASMIC PROTEIN"/>
    <property type="match status" value="1"/>
</dbReference>
<dbReference type="InterPro" id="IPR015168">
    <property type="entry name" value="SsuA/THI5"/>
</dbReference>
<evidence type="ECO:0000256" key="4">
    <source>
        <dbReference type="SAM" id="SignalP"/>
    </source>
</evidence>